<reference evidence="2 3" key="1">
    <citation type="journal article" date="2019" name="Nat. Plants">
        <title>Stout camphor tree genome fills gaps in understanding of flowering plant genome evolution.</title>
        <authorList>
            <person name="Chaw S.M."/>
            <person name="Liu Y.C."/>
            <person name="Wu Y.W."/>
            <person name="Wang H.Y."/>
            <person name="Lin C.I."/>
            <person name="Wu C.S."/>
            <person name="Ke H.M."/>
            <person name="Chang L.Y."/>
            <person name="Hsu C.Y."/>
            <person name="Yang H.T."/>
            <person name="Sudianto E."/>
            <person name="Hsu M.H."/>
            <person name="Wu K.P."/>
            <person name="Wang L.N."/>
            <person name="Leebens-Mack J.H."/>
            <person name="Tsai I.J."/>
        </authorList>
    </citation>
    <scope>NUCLEOTIDE SEQUENCE [LARGE SCALE GENOMIC DNA]</scope>
    <source>
        <strain evidence="3">cv. Chaw 1501</strain>
        <tissue evidence="2">Young leaves</tissue>
    </source>
</reference>
<accession>A0A443NNQ2</accession>
<dbReference type="InterPro" id="IPR036621">
    <property type="entry name" value="Anticodon-bd_dom_sf"/>
</dbReference>
<keyword evidence="1" id="KW-0648">Protein biosynthesis</keyword>
<proteinExistence type="predicted"/>
<evidence type="ECO:0000256" key="1">
    <source>
        <dbReference type="ARBA" id="ARBA00022917"/>
    </source>
</evidence>
<dbReference type="GO" id="GO:0009507">
    <property type="term" value="C:chloroplast"/>
    <property type="evidence" value="ECO:0007669"/>
    <property type="project" value="TreeGrafter"/>
</dbReference>
<organism evidence="2 3">
    <name type="scientific">Cinnamomum micranthum f. kanehirae</name>
    <dbReference type="NCBI Taxonomy" id="337451"/>
    <lineage>
        <taxon>Eukaryota</taxon>
        <taxon>Viridiplantae</taxon>
        <taxon>Streptophyta</taxon>
        <taxon>Embryophyta</taxon>
        <taxon>Tracheophyta</taxon>
        <taxon>Spermatophyta</taxon>
        <taxon>Magnoliopsida</taxon>
        <taxon>Magnoliidae</taxon>
        <taxon>Laurales</taxon>
        <taxon>Lauraceae</taxon>
        <taxon>Cinnamomum</taxon>
    </lineage>
</organism>
<sequence>MEMKCVRLRPPPLDQPHDQCMVNPHPPHLSQMIQIGIGNPLHLSLVEVLLPIVWLDFHLPSRFNLTYSAEDEAKREQPVMIHMAVLGSVEHMLAILVEHYKGKWPFWLSPRQAIVCPLLEKSQPYALYLTKKADIYSYGIVVLELITGRKNCSLATSEEGHSLMSPIWGHYTSKTLMELLDPCLQGKCSEEVLNVFHVGL</sequence>
<dbReference type="GO" id="GO:0006435">
    <property type="term" value="P:threonyl-tRNA aminoacylation"/>
    <property type="evidence" value="ECO:0007669"/>
    <property type="project" value="InterPro"/>
</dbReference>
<dbReference type="PANTHER" id="PTHR11451">
    <property type="entry name" value="THREONINE-TRNA LIGASE"/>
    <property type="match status" value="1"/>
</dbReference>
<keyword evidence="2" id="KW-0030">Aminoacyl-tRNA synthetase</keyword>
<dbReference type="GO" id="GO:0004829">
    <property type="term" value="F:threonine-tRNA ligase activity"/>
    <property type="evidence" value="ECO:0007669"/>
    <property type="project" value="InterPro"/>
</dbReference>
<dbReference type="OrthoDB" id="5423599at2759"/>
<dbReference type="InterPro" id="IPR002320">
    <property type="entry name" value="Thr-tRNA-ligase_IIa"/>
</dbReference>
<evidence type="ECO:0000313" key="2">
    <source>
        <dbReference type="EMBL" id="RWR80121.1"/>
    </source>
</evidence>
<dbReference type="EMBL" id="QPKB01000003">
    <property type="protein sequence ID" value="RWR80121.1"/>
    <property type="molecule type" value="Genomic_DNA"/>
</dbReference>
<dbReference type="InterPro" id="IPR045864">
    <property type="entry name" value="aa-tRNA-synth_II/BPL/LPL"/>
</dbReference>
<comment type="caution">
    <text evidence="2">The sequence shown here is derived from an EMBL/GenBank/DDBJ whole genome shotgun (WGS) entry which is preliminary data.</text>
</comment>
<dbReference type="GO" id="GO:0005524">
    <property type="term" value="F:ATP binding"/>
    <property type="evidence" value="ECO:0007669"/>
    <property type="project" value="InterPro"/>
</dbReference>
<dbReference type="PANTHER" id="PTHR11451:SF46">
    <property type="entry name" value="THREONINE--TRNA LIGASE"/>
    <property type="match status" value="1"/>
</dbReference>
<dbReference type="PRINTS" id="PR01047">
    <property type="entry name" value="TRNASYNTHTHR"/>
</dbReference>
<dbReference type="Gene3D" id="3.40.50.800">
    <property type="entry name" value="Anticodon-binding domain"/>
    <property type="match status" value="1"/>
</dbReference>
<dbReference type="Proteomes" id="UP000283530">
    <property type="component" value="Unassembled WGS sequence"/>
</dbReference>
<dbReference type="AlphaFoldDB" id="A0A443NNQ2"/>
<dbReference type="SUPFAM" id="SSF55681">
    <property type="entry name" value="Class II aaRS and biotin synthetases"/>
    <property type="match status" value="1"/>
</dbReference>
<dbReference type="GO" id="GO:0005739">
    <property type="term" value="C:mitochondrion"/>
    <property type="evidence" value="ECO:0007669"/>
    <property type="project" value="TreeGrafter"/>
</dbReference>
<gene>
    <name evidence="2" type="ORF">CKAN_00874000</name>
</gene>
<dbReference type="SUPFAM" id="SSF56112">
    <property type="entry name" value="Protein kinase-like (PK-like)"/>
    <property type="match status" value="1"/>
</dbReference>
<keyword evidence="2" id="KW-0436">Ligase</keyword>
<keyword evidence="3" id="KW-1185">Reference proteome</keyword>
<dbReference type="InterPro" id="IPR011009">
    <property type="entry name" value="Kinase-like_dom_sf"/>
</dbReference>
<evidence type="ECO:0000313" key="3">
    <source>
        <dbReference type="Proteomes" id="UP000283530"/>
    </source>
</evidence>
<dbReference type="STRING" id="337451.A0A443NNQ2"/>
<protein>
    <submittedName>
        <fullName evidence="2">Aminoacyl-tRNA synthetase</fullName>
    </submittedName>
</protein>
<name>A0A443NNQ2_9MAGN</name>
<dbReference type="Gene3D" id="3.30.930.10">
    <property type="entry name" value="Bira Bifunctional Protein, Domain 2"/>
    <property type="match status" value="1"/>
</dbReference>